<dbReference type="Gene3D" id="3.40.50.1820">
    <property type="entry name" value="alpha/beta hydrolase"/>
    <property type="match status" value="1"/>
</dbReference>
<evidence type="ECO:0000313" key="1">
    <source>
        <dbReference type="EMBL" id="EGH41155.1"/>
    </source>
</evidence>
<organism evidence="1 2">
    <name type="scientific">Pseudomonas syringae pv. pisi str. 1704B</name>
    <dbReference type="NCBI Taxonomy" id="629263"/>
    <lineage>
        <taxon>Bacteria</taxon>
        <taxon>Pseudomonadati</taxon>
        <taxon>Pseudomonadota</taxon>
        <taxon>Gammaproteobacteria</taxon>
        <taxon>Pseudomonadales</taxon>
        <taxon>Pseudomonadaceae</taxon>
        <taxon>Pseudomonas</taxon>
        <taxon>Pseudomonas syringae</taxon>
    </lineage>
</organism>
<dbReference type="ESTHER" id="pse14-q48m56">
    <property type="family name" value="Hormone-sensitive_lipase_like"/>
</dbReference>
<dbReference type="InterPro" id="IPR029058">
    <property type="entry name" value="AB_hydrolase_fold"/>
</dbReference>
<gene>
    <name evidence="1" type="ORF">PSYPI_01477</name>
</gene>
<proteinExistence type="predicted"/>
<sequence length="98" mass="10951">MNANELLDPAYRWFMDEPSSNWTLHTLADIRARASATWATAATARGEQHWTSSDPDNGIRLCLYRPDLSHPHTDLPVILYIHGGGFVLGSLEMADDDL</sequence>
<feature type="non-terminal residue" evidence="1">
    <location>
        <position position="98"/>
    </location>
</feature>
<reference evidence="1 2" key="1">
    <citation type="journal article" date="2011" name="PLoS Pathog.">
        <title>Dynamic evolution of pathogenicity revealed by sequencing and comparative genomics of 19 Pseudomonas syringae isolates.</title>
        <authorList>
            <person name="Baltrus D.A."/>
            <person name="Nishimura M.T."/>
            <person name="Romanchuk A."/>
            <person name="Chang J.H."/>
            <person name="Mukhtar M.S."/>
            <person name="Cherkis K."/>
            <person name="Roach J."/>
            <person name="Grant S.R."/>
            <person name="Jones C.D."/>
            <person name="Dangl J.L."/>
        </authorList>
    </citation>
    <scope>NUCLEOTIDE SEQUENCE [LARGE SCALE GENOMIC DNA]</scope>
    <source>
        <strain evidence="1 2">1704B</strain>
    </source>
</reference>
<dbReference type="SUPFAM" id="SSF53474">
    <property type="entry name" value="alpha/beta-Hydrolases"/>
    <property type="match status" value="1"/>
</dbReference>
<comment type="caution">
    <text evidence="1">The sequence shown here is derived from an EMBL/GenBank/DDBJ whole genome shotgun (WGS) entry which is preliminary data.</text>
</comment>
<dbReference type="Proteomes" id="UP000004986">
    <property type="component" value="Unassembled WGS sequence"/>
</dbReference>
<dbReference type="AlphaFoldDB" id="F3G255"/>
<dbReference type="EMBL" id="AEAI01000060">
    <property type="protein sequence ID" value="EGH41155.1"/>
    <property type="molecule type" value="Genomic_DNA"/>
</dbReference>
<evidence type="ECO:0000313" key="2">
    <source>
        <dbReference type="Proteomes" id="UP000004986"/>
    </source>
</evidence>
<dbReference type="HOGENOM" id="CLU_2370671_0_0_6"/>
<protein>
    <submittedName>
        <fullName evidence="1">Lipase</fullName>
    </submittedName>
</protein>
<keyword evidence="2" id="KW-1185">Reference proteome</keyword>
<name>F3G255_PSESJ</name>
<accession>F3G255</accession>